<proteinExistence type="predicted"/>
<keyword evidence="4" id="KW-1185">Reference proteome</keyword>
<dbReference type="Proteomes" id="UP001233271">
    <property type="component" value="Chromosome 1"/>
</dbReference>
<dbReference type="GO" id="GO:0016747">
    <property type="term" value="F:acyltransferase activity, transferring groups other than amino-acyl groups"/>
    <property type="evidence" value="ECO:0007669"/>
    <property type="project" value="InterPro"/>
</dbReference>
<evidence type="ECO:0000313" key="3">
    <source>
        <dbReference type="EMBL" id="BEI88561.1"/>
    </source>
</evidence>
<dbReference type="Gene3D" id="3.40.630.30">
    <property type="match status" value="1"/>
</dbReference>
<dbReference type="AlphaFoldDB" id="A0AA48ICV1"/>
<dbReference type="EMBL" id="AP028212">
    <property type="protein sequence ID" value="BEI88561.1"/>
    <property type="molecule type" value="Genomic_DNA"/>
</dbReference>
<dbReference type="RefSeq" id="XP_060453827.1">
    <property type="nucleotide sequence ID" value="XM_060596877.1"/>
</dbReference>
<reference evidence="3" key="1">
    <citation type="journal article" date="2023" name="BMC Genomics">
        <title>Chromosome-level genome assemblies of Cutaneotrichosporon spp. (Trichosporonales, Basidiomycota) reveal imbalanced evolution between nucleotide sequences and chromosome synteny.</title>
        <authorList>
            <person name="Kobayashi Y."/>
            <person name="Kayamori A."/>
            <person name="Aoki K."/>
            <person name="Shiwa Y."/>
            <person name="Matsutani M."/>
            <person name="Fujita N."/>
            <person name="Sugita T."/>
            <person name="Iwasaki W."/>
            <person name="Tanaka N."/>
            <person name="Takashima M."/>
        </authorList>
    </citation>
    <scope>NUCLEOTIDE SEQUENCE</scope>
    <source>
        <strain evidence="3">HIS019</strain>
    </source>
</reference>
<dbReference type="Pfam" id="PF13302">
    <property type="entry name" value="Acetyltransf_3"/>
    <property type="match status" value="1"/>
</dbReference>
<dbReference type="SUPFAM" id="SSF55729">
    <property type="entry name" value="Acyl-CoA N-acyltransferases (Nat)"/>
    <property type="match status" value="1"/>
</dbReference>
<dbReference type="InterPro" id="IPR016181">
    <property type="entry name" value="Acyl_CoA_acyltransferase"/>
</dbReference>
<gene>
    <name evidence="3" type="ORF">CcaverHIS019_0112790</name>
</gene>
<dbReference type="KEGG" id="ccac:CcaHIS019_0112790"/>
<organism evidence="3 4">
    <name type="scientific">Cutaneotrichosporon cavernicola</name>
    <dbReference type="NCBI Taxonomy" id="279322"/>
    <lineage>
        <taxon>Eukaryota</taxon>
        <taxon>Fungi</taxon>
        <taxon>Dikarya</taxon>
        <taxon>Basidiomycota</taxon>
        <taxon>Agaricomycotina</taxon>
        <taxon>Tremellomycetes</taxon>
        <taxon>Trichosporonales</taxon>
        <taxon>Trichosporonaceae</taxon>
        <taxon>Cutaneotrichosporon</taxon>
    </lineage>
</organism>
<sequence length="589" mass="64216">MAALPLTTERLSILPLTAADRDAFVAYRDNPDVARHQGWHVPYTSEDADRLLANQPTSFPPPPGSWLQLAIHGSSGLLGDVAVHTLADQPDSYEVGITIAPAVHRTGVAVRQTCKAIERKTFASWSHEFFRKRQFMISTFSLQTLLDISQHAELGPMLKHLCIATDKPVELFRGSAAASLAAKRARQDQNYLFNTGVWIEMLTEAFKTLPNLETLDIRDFNSSSRFRDGPDAKWYSYGSTTLFKESGIRPALGGQAFDLDRLFQGVVVAAGRAGLTAPNLEVITRNMSLSDAFYVSPAIKPAVTKYLGQLKKLHLVLLNSVPEPLEDFLHLAKNVKWLRVNYHMHGSPNSFLEWLGTPCNNDTMDDWAKAVATATQEDKELPIPPLNLSLDTLELGGCSISISSLMDIVTKLPLRSLSMRRIHLWRDPGVDATQLWAHFLEGLEGGLIRRLLLSDVTESQAVGTWGLPVTFKGGRKPNELWLPARRYRHEMFKSAAADTVVEPPPSDDSDQADSDIDEDDDEEDDGNGGNGEDGEENGGDGEDGEENGGNGEDEEDTGVAANGDVNGDGDVGAGAISSDGDVVMGGNDV</sequence>
<evidence type="ECO:0000259" key="2">
    <source>
        <dbReference type="Pfam" id="PF13302"/>
    </source>
</evidence>
<evidence type="ECO:0000313" key="4">
    <source>
        <dbReference type="Proteomes" id="UP001233271"/>
    </source>
</evidence>
<feature type="region of interest" description="Disordered" evidence="1">
    <location>
        <begin position="495"/>
        <end position="589"/>
    </location>
</feature>
<accession>A0AA48ICV1</accession>
<dbReference type="GeneID" id="85492432"/>
<protein>
    <recommendedName>
        <fullName evidence="2">N-acetyltransferase domain-containing protein</fullName>
    </recommendedName>
</protein>
<dbReference type="InterPro" id="IPR000182">
    <property type="entry name" value="GNAT_dom"/>
</dbReference>
<feature type="domain" description="N-acetyltransferase" evidence="2">
    <location>
        <begin position="10"/>
        <end position="116"/>
    </location>
</feature>
<evidence type="ECO:0000256" key="1">
    <source>
        <dbReference type="SAM" id="MobiDB-lite"/>
    </source>
</evidence>
<name>A0AA48ICV1_9TREE</name>
<feature type="compositionally biased region" description="Acidic residues" evidence="1">
    <location>
        <begin position="505"/>
        <end position="557"/>
    </location>
</feature>